<comment type="caution">
    <text evidence="3">The sequence shown here is derived from an EMBL/GenBank/DDBJ whole genome shotgun (WGS) entry which is preliminary data.</text>
</comment>
<gene>
    <name evidence="3" type="ORF">M9Y10_032194</name>
</gene>
<dbReference type="EMBL" id="JAPFFF010000052">
    <property type="protein sequence ID" value="KAK8839263.1"/>
    <property type="molecule type" value="Genomic_DNA"/>
</dbReference>
<sequence length="167" mass="18434">MESAVTETPLFSNDENSHAHKDHSKLKFGLIIGACVVLSIGIGILIGYFVFGKNKQPKIVREVIYGDFSSEITDPKDTYALIDARNESEWKEVRIESAILIPVYEIDVKIGNYVQNKSFPIKVFCKGGIRGAKAKEKLLLKGYNNVVNLGGIDRAAELIKDAVVIHG</sequence>
<keyword evidence="1" id="KW-0472">Membrane</keyword>
<keyword evidence="1" id="KW-1133">Transmembrane helix</keyword>
<dbReference type="PROSITE" id="PS50206">
    <property type="entry name" value="RHODANESE_3"/>
    <property type="match status" value="1"/>
</dbReference>
<dbReference type="Pfam" id="PF00581">
    <property type="entry name" value="Rhodanese"/>
    <property type="match status" value="1"/>
</dbReference>
<evidence type="ECO:0000313" key="3">
    <source>
        <dbReference type="EMBL" id="KAK8839263.1"/>
    </source>
</evidence>
<reference evidence="3 4" key="1">
    <citation type="submission" date="2024-04" db="EMBL/GenBank/DDBJ databases">
        <title>Tritrichomonas musculus Genome.</title>
        <authorList>
            <person name="Alves-Ferreira E."/>
            <person name="Grigg M."/>
            <person name="Lorenzi H."/>
            <person name="Galac M."/>
        </authorList>
    </citation>
    <scope>NUCLEOTIDE SEQUENCE [LARGE SCALE GENOMIC DNA]</scope>
    <source>
        <strain evidence="3 4">EAF2021</strain>
    </source>
</reference>
<dbReference type="Gene3D" id="3.40.250.10">
    <property type="entry name" value="Rhodanese-like domain"/>
    <property type="match status" value="1"/>
</dbReference>
<keyword evidence="1" id="KW-0812">Transmembrane</keyword>
<feature type="domain" description="Rhodanese" evidence="2">
    <location>
        <begin position="75"/>
        <end position="153"/>
    </location>
</feature>
<evidence type="ECO:0000259" key="2">
    <source>
        <dbReference type="PROSITE" id="PS50206"/>
    </source>
</evidence>
<keyword evidence="4" id="KW-1185">Reference proteome</keyword>
<dbReference type="InterPro" id="IPR036873">
    <property type="entry name" value="Rhodanese-like_dom_sf"/>
</dbReference>
<evidence type="ECO:0000256" key="1">
    <source>
        <dbReference type="SAM" id="Phobius"/>
    </source>
</evidence>
<feature type="transmembrane region" description="Helical" evidence="1">
    <location>
        <begin position="28"/>
        <end position="51"/>
    </location>
</feature>
<name>A0ABR2GZ90_9EUKA</name>
<dbReference type="InterPro" id="IPR001763">
    <property type="entry name" value="Rhodanese-like_dom"/>
</dbReference>
<proteinExistence type="predicted"/>
<dbReference type="CDD" id="cd00158">
    <property type="entry name" value="RHOD"/>
    <property type="match status" value="1"/>
</dbReference>
<dbReference type="Proteomes" id="UP001470230">
    <property type="component" value="Unassembled WGS sequence"/>
</dbReference>
<organism evidence="3 4">
    <name type="scientific">Tritrichomonas musculus</name>
    <dbReference type="NCBI Taxonomy" id="1915356"/>
    <lineage>
        <taxon>Eukaryota</taxon>
        <taxon>Metamonada</taxon>
        <taxon>Parabasalia</taxon>
        <taxon>Tritrichomonadida</taxon>
        <taxon>Tritrichomonadidae</taxon>
        <taxon>Tritrichomonas</taxon>
    </lineage>
</organism>
<dbReference type="SUPFAM" id="SSF52821">
    <property type="entry name" value="Rhodanese/Cell cycle control phosphatase"/>
    <property type="match status" value="1"/>
</dbReference>
<dbReference type="SMART" id="SM00450">
    <property type="entry name" value="RHOD"/>
    <property type="match status" value="1"/>
</dbReference>
<accession>A0ABR2GZ90</accession>
<protein>
    <recommendedName>
        <fullName evidence="2">Rhodanese domain-containing protein</fullName>
    </recommendedName>
</protein>
<evidence type="ECO:0000313" key="4">
    <source>
        <dbReference type="Proteomes" id="UP001470230"/>
    </source>
</evidence>